<feature type="compositionally biased region" description="Basic residues" evidence="1">
    <location>
        <begin position="87"/>
        <end position="98"/>
    </location>
</feature>
<dbReference type="Proteomes" id="UP000503222">
    <property type="component" value="Chromosome"/>
</dbReference>
<name>A0A6G7YR39_9SPHN</name>
<evidence type="ECO:0000259" key="2">
    <source>
        <dbReference type="Pfam" id="PF07238"/>
    </source>
</evidence>
<reference evidence="3 4" key="1">
    <citation type="submission" date="2020-03" db="EMBL/GenBank/DDBJ databases">
        <title>Sphingomonas sp. nov., isolated from fish.</title>
        <authorList>
            <person name="Hyun D.-W."/>
            <person name="Bae J.-W."/>
        </authorList>
    </citation>
    <scope>NUCLEOTIDE SEQUENCE [LARGE SCALE GENOMIC DNA]</scope>
    <source>
        <strain evidence="3 4">HDW15B</strain>
    </source>
</reference>
<dbReference type="SUPFAM" id="SSF141371">
    <property type="entry name" value="PilZ domain-like"/>
    <property type="match status" value="1"/>
</dbReference>
<accession>A0A6G7YR39</accession>
<keyword evidence="4" id="KW-1185">Reference proteome</keyword>
<evidence type="ECO:0000256" key="1">
    <source>
        <dbReference type="SAM" id="MobiDB-lite"/>
    </source>
</evidence>
<feature type="domain" description="PilZ" evidence="2">
    <location>
        <begin position="10"/>
        <end position="79"/>
    </location>
</feature>
<dbReference type="AlphaFoldDB" id="A0A6G7YR39"/>
<feature type="region of interest" description="Disordered" evidence="1">
    <location>
        <begin position="76"/>
        <end position="109"/>
    </location>
</feature>
<organism evidence="3 4">
    <name type="scientific">Sphingomonas piscis</name>
    <dbReference type="NCBI Taxonomy" id="2714943"/>
    <lineage>
        <taxon>Bacteria</taxon>
        <taxon>Pseudomonadati</taxon>
        <taxon>Pseudomonadota</taxon>
        <taxon>Alphaproteobacteria</taxon>
        <taxon>Sphingomonadales</taxon>
        <taxon>Sphingomonadaceae</taxon>
        <taxon>Sphingomonas</taxon>
    </lineage>
</organism>
<dbReference type="GO" id="GO:0035438">
    <property type="term" value="F:cyclic-di-GMP binding"/>
    <property type="evidence" value="ECO:0007669"/>
    <property type="project" value="InterPro"/>
</dbReference>
<protein>
    <recommendedName>
        <fullName evidence="2">PilZ domain-containing protein</fullName>
    </recommendedName>
</protein>
<sequence length="109" mass="12197">MQGNSERFGRERRISVQFEALIRESDGCEFRVQVLDVSSSGFRINSHAELDVGAEVMLQLARSRPLRAQICWTRGREAGGSSSTLPRRSRKEKARAIRRTPAPLIPSSA</sequence>
<dbReference type="Gene3D" id="2.40.10.220">
    <property type="entry name" value="predicted glycosyltransferase like domains"/>
    <property type="match status" value="1"/>
</dbReference>
<evidence type="ECO:0000313" key="4">
    <source>
        <dbReference type="Proteomes" id="UP000503222"/>
    </source>
</evidence>
<evidence type="ECO:0000313" key="3">
    <source>
        <dbReference type="EMBL" id="QIK79202.1"/>
    </source>
</evidence>
<dbReference type="Pfam" id="PF07238">
    <property type="entry name" value="PilZ"/>
    <property type="match status" value="1"/>
</dbReference>
<dbReference type="EMBL" id="CP049869">
    <property type="protein sequence ID" value="QIK79202.1"/>
    <property type="molecule type" value="Genomic_DNA"/>
</dbReference>
<proteinExistence type="predicted"/>
<dbReference type="KEGG" id="spii:G7077_10150"/>
<dbReference type="InterPro" id="IPR009875">
    <property type="entry name" value="PilZ_domain"/>
</dbReference>
<gene>
    <name evidence="3" type="ORF">G7077_10150</name>
</gene>